<evidence type="ECO:0000313" key="3">
    <source>
        <dbReference type="EMBL" id="MCQ4332625.1"/>
    </source>
</evidence>
<dbReference type="Pfam" id="PF25932">
    <property type="entry name" value="DUF7977"/>
    <property type="match status" value="1"/>
</dbReference>
<proteinExistence type="predicted"/>
<feature type="transmembrane region" description="Helical" evidence="2">
    <location>
        <begin position="76"/>
        <end position="97"/>
    </location>
</feature>
<dbReference type="AlphaFoldDB" id="A0A9R1CRN6"/>
<keyword evidence="2" id="KW-0812">Transmembrane</keyword>
<dbReference type="Proteomes" id="UP001139494">
    <property type="component" value="Unassembled WGS sequence"/>
</dbReference>
<feature type="transmembrane region" description="Helical" evidence="2">
    <location>
        <begin position="44"/>
        <end position="64"/>
    </location>
</feature>
<accession>A0A9R1CRN6</accession>
<sequence>MNDGDRDTPGDRENDGEPRPERDTGGSGASHPETADRDFDWRGWTLVAAIFVAFLLVPGIIYVYPHAPSAVGLSFWDTYLVLPMIPAILLGALAVWATTRP</sequence>
<protein>
    <submittedName>
        <fullName evidence="3">Uncharacterized protein</fullName>
    </submittedName>
</protein>
<dbReference type="EMBL" id="JAHLKM010000003">
    <property type="protein sequence ID" value="MCQ4332625.1"/>
    <property type="molecule type" value="Genomic_DNA"/>
</dbReference>
<comment type="caution">
    <text evidence="3">The sequence shown here is derived from an EMBL/GenBank/DDBJ whole genome shotgun (WGS) entry which is preliminary data.</text>
</comment>
<dbReference type="RefSeq" id="WP_256028563.1">
    <property type="nucleotide sequence ID" value="NZ_JAHLKM010000003.1"/>
</dbReference>
<evidence type="ECO:0000256" key="2">
    <source>
        <dbReference type="SAM" id="Phobius"/>
    </source>
</evidence>
<evidence type="ECO:0000256" key="1">
    <source>
        <dbReference type="SAM" id="MobiDB-lite"/>
    </source>
</evidence>
<reference evidence="3" key="1">
    <citation type="journal article" date="2023" name="Front. Microbiol.">
        <title>Genomic-based phylogenetic and metabolic analyses of the genus Natronomonas, and description of Natronomonas aquatica sp. nov.</title>
        <authorList>
            <person name="Garcia-Roldan A."/>
            <person name="Duran-Viseras A."/>
            <person name="de la Haba R.R."/>
            <person name="Corral P."/>
            <person name="Sanchez-Porro C."/>
            <person name="Ventosa A."/>
        </authorList>
    </citation>
    <scope>NUCLEOTIDE SEQUENCE</scope>
    <source>
        <strain evidence="3">F2-12</strain>
    </source>
</reference>
<keyword evidence="2" id="KW-1133">Transmembrane helix</keyword>
<keyword evidence="4" id="KW-1185">Reference proteome</keyword>
<keyword evidence="2" id="KW-0472">Membrane</keyword>
<gene>
    <name evidence="3" type="ORF">KM295_03795</name>
</gene>
<evidence type="ECO:0000313" key="4">
    <source>
        <dbReference type="Proteomes" id="UP001139494"/>
    </source>
</evidence>
<feature type="region of interest" description="Disordered" evidence="1">
    <location>
        <begin position="1"/>
        <end position="36"/>
    </location>
</feature>
<feature type="compositionally biased region" description="Basic and acidic residues" evidence="1">
    <location>
        <begin position="1"/>
        <end position="24"/>
    </location>
</feature>
<name>A0A9R1CRN6_9EURY</name>
<dbReference type="InterPro" id="IPR058283">
    <property type="entry name" value="DUF7977"/>
</dbReference>
<organism evidence="3 4">
    <name type="scientific">Natronomonas aquatica</name>
    <dbReference type="NCBI Taxonomy" id="2841590"/>
    <lineage>
        <taxon>Archaea</taxon>
        <taxon>Methanobacteriati</taxon>
        <taxon>Methanobacteriota</taxon>
        <taxon>Stenosarchaea group</taxon>
        <taxon>Halobacteria</taxon>
        <taxon>Halobacteriales</taxon>
        <taxon>Natronomonadaceae</taxon>
        <taxon>Natronomonas</taxon>
    </lineage>
</organism>